<name>A0AAX2ZHA7_9FIRM</name>
<dbReference type="Pfam" id="PF00583">
    <property type="entry name" value="Acetyltransf_1"/>
    <property type="match status" value="1"/>
</dbReference>
<evidence type="ECO:0000313" key="2">
    <source>
        <dbReference type="EMBL" id="UEL48572.1"/>
    </source>
</evidence>
<dbReference type="EC" id="2.3.1.-" evidence="2"/>
<dbReference type="InterPro" id="IPR016181">
    <property type="entry name" value="Acyl_CoA_acyltransferase"/>
</dbReference>
<sequence>MYEIFEPNTFDINILYEYLVEMDKEYVPPISNLVDDMFGYALKICKNAYIIVAKDKKEVIGIYAIYINEKYSFMTTGSVKYHYRGKGIFKQLIQQGINLSKEKKVLYTELEVYAENERAVSIYTQNGYVLNSEDKDKKTMRLYL</sequence>
<dbReference type="SUPFAM" id="SSF55729">
    <property type="entry name" value="Acyl-CoA N-acyltransferases (Nat)"/>
    <property type="match status" value="1"/>
</dbReference>
<protein>
    <submittedName>
        <fullName evidence="2">GNAT family N-acetyltransferase</fullName>
        <ecNumber evidence="2">2.3.1.-</ecNumber>
    </submittedName>
</protein>
<dbReference type="RefSeq" id="WP_074918602.1">
    <property type="nucleotide sequence ID" value="NZ_CP081135.1"/>
</dbReference>
<keyword evidence="2" id="KW-0808">Transferase</keyword>
<evidence type="ECO:0000313" key="3">
    <source>
        <dbReference type="Proteomes" id="UP001198983"/>
    </source>
</evidence>
<dbReference type="InterPro" id="IPR000182">
    <property type="entry name" value="GNAT_dom"/>
</dbReference>
<evidence type="ECO:0000259" key="1">
    <source>
        <dbReference type="PROSITE" id="PS51186"/>
    </source>
</evidence>
<dbReference type="CDD" id="cd04301">
    <property type="entry name" value="NAT_SF"/>
    <property type="match status" value="1"/>
</dbReference>
<gene>
    <name evidence="2" type="ORF">JW646_03715</name>
</gene>
<dbReference type="Proteomes" id="UP001198983">
    <property type="component" value="Chromosome"/>
</dbReference>
<dbReference type="KEGG" id="tem:JW646_03715"/>
<keyword evidence="2" id="KW-0012">Acyltransferase</keyword>
<organism evidence="2 3">
    <name type="scientific">Terrisporobacter hibernicus</name>
    <dbReference type="NCBI Taxonomy" id="2813371"/>
    <lineage>
        <taxon>Bacteria</taxon>
        <taxon>Bacillati</taxon>
        <taxon>Bacillota</taxon>
        <taxon>Clostridia</taxon>
        <taxon>Peptostreptococcales</taxon>
        <taxon>Peptostreptococcaceae</taxon>
        <taxon>Terrisporobacter</taxon>
    </lineage>
</organism>
<accession>A0AAX2ZHA7</accession>
<dbReference type="EMBL" id="CP081135">
    <property type="protein sequence ID" value="UEL48572.1"/>
    <property type="molecule type" value="Genomic_DNA"/>
</dbReference>
<reference evidence="2 3" key="1">
    <citation type="journal article" date="2023" name="Int. J. Syst. Evol. Microbiol.">
        <title>Terrisporobacter hibernicus sp. nov., isolated from bovine faeces in Northern Ireland.</title>
        <authorList>
            <person name="Mitchell M."/>
            <person name="Nguyen S.V."/>
            <person name="Connor M."/>
            <person name="Fairley D.J."/>
            <person name="Donoghue O."/>
            <person name="Marshall H."/>
            <person name="Koolman L."/>
            <person name="McMullan G."/>
            <person name="Schaffer K.E."/>
            <person name="McGrath J.W."/>
            <person name="Fanning S."/>
        </authorList>
    </citation>
    <scope>NUCLEOTIDE SEQUENCE [LARGE SCALE GENOMIC DNA]</scope>
    <source>
        <strain evidence="2 3">MCA3</strain>
    </source>
</reference>
<dbReference type="GO" id="GO:0016747">
    <property type="term" value="F:acyltransferase activity, transferring groups other than amino-acyl groups"/>
    <property type="evidence" value="ECO:0007669"/>
    <property type="project" value="InterPro"/>
</dbReference>
<dbReference type="AlphaFoldDB" id="A0AAX2ZHA7"/>
<feature type="domain" description="N-acetyltransferase" evidence="1">
    <location>
        <begin position="2"/>
        <end position="144"/>
    </location>
</feature>
<dbReference type="Gene3D" id="3.40.630.30">
    <property type="match status" value="1"/>
</dbReference>
<dbReference type="PROSITE" id="PS51186">
    <property type="entry name" value="GNAT"/>
    <property type="match status" value="1"/>
</dbReference>
<keyword evidence="3" id="KW-1185">Reference proteome</keyword>
<proteinExistence type="predicted"/>